<dbReference type="GO" id="GO:0097504">
    <property type="term" value="C:Gemini of Cajal bodies"/>
    <property type="evidence" value="ECO:0007669"/>
    <property type="project" value="UniProtKB-SubCell"/>
</dbReference>
<dbReference type="Ensembl" id="ENSOTST00005147005.1">
    <property type="protein sequence ID" value="ENSOTSP00005107804.1"/>
    <property type="gene ID" value="ENSOTSG00005076242.1"/>
</dbReference>
<dbReference type="InterPro" id="IPR040424">
    <property type="entry name" value="Smn1"/>
</dbReference>
<comment type="similarity">
    <text evidence="5">Belongs to the SMN family.</text>
</comment>
<dbReference type="PROSITE" id="PS50304">
    <property type="entry name" value="TUDOR"/>
    <property type="match status" value="1"/>
</dbReference>
<dbReference type="InterPro" id="IPR010304">
    <property type="entry name" value="SMN_Tudor"/>
</dbReference>
<keyword evidence="7" id="KW-0508">mRNA splicing</keyword>
<dbReference type="Pfam" id="PF20635">
    <property type="entry name" value="SMN_YG-box"/>
    <property type="match status" value="1"/>
</dbReference>
<proteinExistence type="inferred from homology"/>
<evidence type="ECO:0000256" key="4">
    <source>
        <dbReference type="ARBA" id="ARBA00004484"/>
    </source>
</evidence>
<evidence type="ECO:0000313" key="13">
    <source>
        <dbReference type="Proteomes" id="UP000694402"/>
    </source>
</evidence>
<feature type="compositionally biased region" description="Basic and acidic residues" evidence="10">
    <location>
        <begin position="200"/>
        <end position="217"/>
    </location>
</feature>
<dbReference type="PANTHER" id="PTHR39267">
    <property type="entry name" value="SURVIVAL MOTOR NEURON-LIKE PROTEIN 1"/>
    <property type="match status" value="1"/>
</dbReference>
<evidence type="ECO:0000313" key="12">
    <source>
        <dbReference type="Ensembl" id="ENSOTSP00005107804.1"/>
    </source>
</evidence>
<gene>
    <name evidence="12" type="primary">LOC112250714</name>
</gene>
<evidence type="ECO:0000256" key="5">
    <source>
        <dbReference type="ARBA" id="ARBA00005371"/>
    </source>
</evidence>
<name>A0AAZ3NVY4_ONCTS</name>
<organism evidence="12 13">
    <name type="scientific">Oncorhynchus tshawytscha</name>
    <name type="common">Chinook salmon</name>
    <name type="synonym">Salmo tshawytscha</name>
    <dbReference type="NCBI Taxonomy" id="74940"/>
    <lineage>
        <taxon>Eukaryota</taxon>
        <taxon>Metazoa</taxon>
        <taxon>Chordata</taxon>
        <taxon>Craniata</taxon>
        <taxon>Vertebrata</taxon>
        <taxon>Euteleostomi</taxon>
        <taxon>Actinopterygii</taxon>
        <taxon>Neopterygii</taxon>
        <taxon>Teleostei</taxon>
        <taxon>Protacanthopterygii</taxon>
        <taxon>Salmoniformes</taxon>
        <taxon>Salmonidae</taxon>
        <taxon>Salmoninae</taxon>
        <taxon>Oncorhynchus</taxon>
    </lineage>
</organism>
<reference evidence="12" key="2">
    <citation type="submission" date="2025-08" db="UniProtKB">
        <authorList>
            <consortium name="Ensembl"/>
        </authorList>
    </citation>
    <scope>IDENTIFICATION</scope>
</reference>
<protein>
    <recommendedName>
        <fullName evidence="11">Tudor domain-containing protein</fullName>
    </recommendedName>
</protein>
<feature type="compositionally biased region" description="Basic and acidic residues" evidence="10">
    <location>
        <begin position="169"/>
        <end position="179"/>
    </location>
</feature>
<sequence>MDEYYESIVFRSERVEDNVSLAVSTDDSALVKAYEDALRTFRRAEKESGEKLADNPQTLSESYVPTKGPVDPKTNSKVWRLGYRCRAVYSEDGLVYPAVLVWLRGERCRVKFEGYGNEEELELSSLLSPVELGGHRGRVDAKVQQGAVDGFSSTSNNIADWKRMERDWRTAQQEGREELSSPQPSKFAPGKDYGKCSYDFGKEHGDKKKPSGRREDFLPPPPPPCVWPPRAVLADASNGLDSAVTDISSMLLSWYLCGYHTGCYMAMQQTKTSRRRADKEKQAEE</sequence>
<dbReference type="GeneTree" id="ENSGT00940000175916"/>
<dbReference type="SUPFAM" id="SSF63748">
    <property type="entry name" value="Tudor/PWWP/MBT"/>
    <property type="match status" value="1"/>
</dbReference>
<evidence type="ECO:0000256" key="2">
    <source>
        <dbReference type="ARBA" id="ARBA00004408"/>
    </source>
</evidence>
<dbReference type="PANTHER" id="PTHR39267:SF1">
    <property type="entry name" value="SURVIVAL MOTOR NEURON PROTEIN"/>
    <property type="match status" value="1"/>
</dbReference>
<dbReference type="Pfam" id="PF06003">
    <property type="entry name" value="SMN_Tudor"/>
    <property type="match status" value="1"/>
</dbReference>
<dbReference type="GO" id="GO:0015030">
    <property type="term" value="C:Cajal body"/>
    <property type="evidence" value="ECO:0007669"/>
    <property type="project" value="UniProtKB-SubCell"/>
</dbReference>
<dbReference type="SMART" id="SM00333">
    <property type="entry name" value="TUDOR"/>
    <property type="match status" value="1"/>
</dbReference>
<evidence type="ECO:0000256" key="9">
    <source>
        <dbReference type="ARBA" id="ARBA00034695"/>
    </source>
</evidence>
<dbReference type="CDD" id="cd22852">
    <property type="entry name" value="SMN_C"/>
    <property type="match status" value="1"/>
</dbReference>
<dbReference type="InterPro" id="IPR002999">
    <property type="entry name" value="Tudor"/>
</dbReference>
<accession>A0AAZ3NVY4</accession>
<evidence type="ECO:0000256" key="10">
    <source>
        <dbReference type="SAM" id="MobiDB-lite"/>
    </source>
</evidence>
<evidence type="ECO:0000259" key="11">
    <source>
        <dbReference type="PROSITE" id="PS50304"/>
    </source>
</evidence>
<dbReference type="AlphaFoldDB" id="A0AAZ3NVY4"/>
<dbReference type="GO" id="GO:0043204">
    <property type="term" value="C:perikaryon"/>
    <property type="evidence" value="ECO:0007669"/>
    <property type="project" value="UniProtKB-SubCell"/>
</dbReference>
<evidence type="ECO:0000256" key="3">
    <source>
        <dbReference type="ARBA" id="ARBA00004463"/>
    </source>
</evidence>
<reference evidence="13" key="1">
    <citation type="journal article" date="2018" name="PLoS ONE">
        <title>Chinook salmon (Oncorhynchus tshawytscha) genome and transcriptome.</title>
        <authorList>
            <person name="Christensen K.A."/>
            <person name="Leong J.S."/>
            <person name="Sakhrani D."/>
            <person name="Biagi C.A."/>
            <person name="Minkley D.R."/>
            <person name="Withler R.E."/>
            <person name="Rondeau E.B."/>
            <person name="Koop B.F."/>
            <person name="Devlin R.H."/>
        </authorList>
    </citation>
    <scope>NUCLEOTIDE SEQUENCE [LARGE SCALE GENOMIC DNA]</scope>
</reference>
<feature type="region of interest" description="Disordered" evidence="10">
    <location>
        <begin position="45"/>
        <end position="69"/>
    </location>
</feature>
<evidence type="ECO:0000256" key="7">
    <source>
        <dbReference type="ARBA" id="ARBA00023187"/>
    </source>
</evidence>
<evidence type="ECO:0000256" key="1">
    <source>
        <dbReference type="ARBA" id="ARBA00004216"/>
    </source>
</evidence>
<dbReference type="GO" id="GO:0030018">
    <property type="term" value="C:Z disc"/>
    <property type="evidence" value="ECO:0007669"/>
    <property type="project" value="UniProtKB-SubCell"/>
</dbReference>
<dbReference type="GO" id="GO:0006397">
    <property type="term" value="P:mRNA processing"/>
    <property type="evidence" value="ECO:0007669"/>
    <property type="project" value="UniProtKB-KW"/>
</dbReference>
<evidence type="ECO:0000256" key="8">
    <source>
        <dbReference type="ARBA" id="ARBA00023242"/>
    </source>
</evidence>
<dbReference type="Gene3D" id="2.30.30.140">
    <property type="match status" value="1"/>
</dbReference>
<evidence type="ECO:0000256" key="6">
    <source>
        <dbReference type="ARBA" id="ARBA00022664"/>
    </source>
</evidence>
<dbReference type="InterPro" id="IPR047313">
    <property type="entry name" value="SMN_C"/>
</dbReference>
<dbReference type="GO" id="GO:0003723">
    <property type="term" value="F:RNA binding"/>
    <property type="evidence" value="ECO:0007669"/>
    <property type="project" value="InterPro"/>
</dbReference>
<dbReference type="Proteomes" id="UP000694402">
    <property type="component" value="Unassembled WGS sequence"/>
</dbReference>
<feature type="domain" description="Tudor" evidence="11">
    <location>
        <begin position="78"/>
        <end position="136"/>
    </location>
</feature>
<comment type="subcellular location">
    <subcellularLocation>
        <location evidence="1">Cytoplasm</location>
        <location evidence="1">Myofibril</location>
        <location evidence="1">Sarcomere</location>
        <location evidence="1">Z line</location>
    </subcellularLocation>
    <subcellularLocation>
        <location evidence="3">Cytoplasmic granule</location>
    </subcellularLocation>
    <subcellularLocation>
        <location evidence="2">Nucleus</location>
        <location evidence="2">Cajal body</location>
    </subcellularLocation>
    <subcellularLocation>
        <location evidence="9">Nucleus</location>
        <location evidence="9">Gem</location>
    </subcellularLocation>
    <subcellularLocation>
        <location evidence="4">Perikaryon</location>
    </subcellularLocation>
</comment>
<reference evidence="12" key="3">
    <citation type="submission" date="2025-09" db="UniProtKB">
        <authorList>
            <consortium name="Ensembl"/>
        </authorList>
    </citation>
    <scope>IDENTIFICATION</scope>
</reference>
<keyword evidence="13" id="KW-1185">Reference proteome</keyword>
<feature type="region of interest" description="Disordered" evidence="10">
    <location>
        <begin position="169"/>
        <end position="224"/>
    </location>
</feature>
<keyword evidence="8" id="KW-0539">Nucleus</keyword>
<keyword evidence="6" id="KW-0507">mRNA processing</keyword>
<dbReference type="GO" id="GO:0008380">
    <property type="term" value="P:RNA splicing"/>
    <property type="evidence" value="ECO:0007669"/>
    <property type="project" value="UniProtKB-KW"/>
</dbReference>